<gene>
    <name evidence="2" type="ORF">MAC_03858</name>
</gene>
<organism evidence="3">
    <name type="scientific">Metarhizium acridum (strain CQMa 102)</name>
    <dbReference type="NCBI Taxonomy" id="655827"/>
    <lineage>
        <taxon>Eukaryota</taxon>
        <taxon>Fungi</taxon>
        <taxon>Dikarya</taxon>
        <taxon>Ascomycota</taxon>
        <taxon>Pezizomycotina</taxon>
        <taxon>Sordariomycetes</taxon>
        <taxon>Hypocreomycetidae</taxon>
        <taxon>Hypocreales</taxon>
        <taxon>Clavicipitaceae</taxon>
        <taxon>Metarhizium</taxon>
    </lineage>
</organism>
<dbReference type="InParanoid" id="E9E203"/>
<dbReference type="OrthoDB" id="424402at2759"/>
<dbReference type="AlphaFoldDB" id="E9E203"/>
<protein>
    <recommendedName>
        <fullName evidence="4">DNA/RNA-binding protein Alba-like domain-containing protein</fullName>
    </recommendedName>
</protein>
<dbReference type="HOGENOM" id="CLU_057902_1_0_1"/>
<evidence type="ECO:0008006" key="4">
    <source>
        <dbReference type="Google" id="ProtNLM"/>
    </source>
</evidence>
<feature type="region of interest" description="Disordered" evidence="1">
    <location>
        <begin position="143"/>
        <end position="167"/>
    </location>
</feature>
<keyword evidence="3" id="KW-1185">Reference proteome</keyword>
<sequence length="216" mass="24308">MSPTPSQKAQAASQKRKQPSPTTQLAKRARSQPSTSVNASRPALIGPHQAIIAQLQPKYNVLAASVISSTQIRKRVAQALSHLGSTSDLQCVVLLYARTAEVCKMITIVEQCKRLLREEGKTCFQYNEMFVLPEPKHKKDLIEETVLDRNRDEENREEDEDEDEDDFEMMASRFERAVIPEPSKRVTMSLRVFLSIKEVGDLKARKGVTVQSNEPA</sequence>
<evidence type="ECO:0000313" key="2">
    <source>
        <dbReference type="EMBL" id="EFY90100.1"/>
    </source>
</evidence>
<feature type="compositionally biased region" description="Acidic residues" evidence="1">
    <location>
        <begin position="155"/>
        <end position="167"/>
    </location>
</feature>
<proteinExistence type="predicted"/>
<evidence type="ECO:0000313" key="3">
    <source>
        <dbReference type="Proteomes" id="UP000002499"/>
    </source>
</evidence>
<feature type="compositionally biased region" description="Low complexity" evidence="1">
    <location>
        <begin position="1"/>
        <end position="13"/>
    </location>
</feature>
<name>E9E203_METAQ</name>
<dbReference type="Proteomes" id="UP000002499">
    <property type="component" value="Unassembled WGS sequence"/>
</dbReference>
<dbReference type="OMA" id="CKMITVA"/>
<dbReference type="eggNOG" id="ENOG502SW4P">
    <property type="taxonomic scope" value="Eukaryota"/>
</dbReference>
<reference evidence="2 3" key="1">
    <citation type="journal article" date="2011" name="PLoS Genet.">
        <title>Genome sequencing and comparative transcriptomics of the model entomopathogenic fungi Metarhizium anisopliae and M. acridum.</title>
        <authorList>
            <person name="Gao Q."/>
            <person name="Jin K."/>
            <person name="Ying S.H."/>
            <person name="Zhang Y."/>
            <person name="Xiao G."/>
            <person name="Shang Y."/>
            <person name="Duan Z."/>
            <person name="Hu X."/>
            <person name="Xie X.Q."/>
            <person name="Zhou G."/>
            <person name="Peng G."/>
            <person name="Luo Z."/>
            <person name="Huang W."/>
            <person name="Wang B."/>
            <person name="Fang W."/>
            <person name="Wang S."/>
            <person name="Zhong Y."/>
            <person name="Ma L.J."/>
            <person name="St Leger R.J."/>
            <person name="Zhao G.P."/>
            <person name="Pei Y."/>
            <person name="Feng M.G."/>
            <person name="Xia Y."/>
            <person name="Wang C."/>
        </authorList>
    </citation>
    <scope>NUCLEOTIDE SEQUENCE [LARGE SCALE GENOMIC DNA]</scope>
    <source>
        <strain evidence="2 3">CQMa 102</strain>
    </source>
</reference>
<feature type="region of interest" description="Disordered" evidence="1">
    <location>
        <begin position="1"/>
        <end position="41"/>
    </location>
</feature>
<accession>E9E203</accession>
<feature type="compositionally biased region" description="Polar residues" evidence="1">
    <location>
        <begin position="21"/>
        <end position="39"/>
    </location>
</feature>
<dbReference type="EMBL" id="GL698493">
    <property type="protein sequence ID" value="EFY90100.1"/>
    <property type="molecule type" value="Genomic_DNA"/>
</dbReference>
<evidence type="ECO:0000256" key="1">
    <source>
        <dbReference type="SAM" id="MobiDB-lite"/>
    </source>
</evidence>
<feature type="compositionally biased region" description="Basic and acidic residues" evidence="1">
    <location>
        <begin position="143"/>
        <end position="154"/>
    </location>
</feature>